<feature type="signal peptide" evidence="1">
    <location>
        <begin position="1"/>
        <end position="22"/>
    </location>
</feature>
<dbReference type="OrthoDB" id="849114at2"/>
<feature type="chain" id="PRO_5015695235" evidence="1">
    <location>
        <begin position="23"/>
        <end position="259"/>
    </location>
</feature>
<evidence type="ECO:0000256" key="1">
    <source>
        <dbReference type="SAM" id="SignalP"/>
    </source>
</evidence>
<accession>A0A2S1QVR6</accession>
<evidence type="ECO:0000313" key="2">
    <source>
        <dbReference type="EMBL" id="AWH84484.1"/>
    </source>
</evidence>
<organism evidence="2 3">
    <name type="scientific">Flavobacterium album</name>
    <dbReference type="NCBI Taxonomy" id="2175091"/>
    <lineage>
        <taxon>Bacteria</taxon>
        <taxon>Pseudomonadati</taxon>
        <taxon>Bacteroidota</taxon>
        <taxon>Flavobacteriia</taxon>
        <taxon>Flavobacteriales</taxon>
        <taxon>Flavobacteriaceae</taxon>
        <taxon>Flavobacterium</taxon>
    </lineage>
</organism>
<dbReference type="PROSITE" id="PS51257">
    <property type="entry name" value="PROKAR_LIPOPROTEIN"/>
    <property type="match status" value="1"/>
</dbReference>
<sequence length="259" mass="29355">MRKSIGILIMALAFASCKTKQAVVPEQAVTAETARSAKEVIDGHNRIPKDFQTLYIKADASYKDSKQSQNVSADIRIKKGEMILVSVRFLGITMAKALITPKKVSYYEKINNTYFEGNYAMLSRWLGTELNYDKVQNMLLGEALDNLEKGNYQMAVENGQYKLQGKEAKGINKELFFEGANFLLKKQVVAQGGQEPRSLDIQYPAHKEYPKAVLPAEIKIEAEQKDRVNLKIEYNSVTFDEKLSFPYDVPEGYEQIFID</sequence>
<proteinExistence type="predicted"/>
<gene>
    <name evidence="2" type="ORF">HYN59_04830</name>
</gene>
<reference evidence="2 3" key="1">
    <citation type="submission" date="2018-04" db="EMBL/GenBank/DDBJ databases">
        <title>Genome sequencing of Flavobacterium sp. HYN0059.</title>
        <authorList>
            <person name="Yi H."/>
            <person name="Baek C."/>
        </authorList>
    </citation>
    <scope>NUCLEOTIDE SEQUENCE [LARGE SCALE GENOMIC DNA]</scope>
    <source>
        <strain evidence="2 3">HYN0059</strain>
    </source>
</reference>
<dbReference type="KEGG" id="falb:HYN59_04830"/>
<dbReference type="InterPro" id="IPR025634">
    <property type="entry name" value="DUF4292"/>
</dbReference>
<dbReference type="Pfam" id="PF14125">
    <property type="entry name" value="DUF4292"/>
    <property type="match status" value="1"/>
</dbReference>
<keyword evidence="3" id="KW-1185">Reference proteome</keyword>
<dbReference type="Proteomes" id="UP000244929">
    <property type="component" value="Chromosome"/>
</dbReference>
<dbReference type="Gene3D" id="2.50.20.10">
    <property type="entry name" value="Lipoprotein localisation LolA/LolB/LppX"/>
    <property type="match status" value="1"/>
</dbReference>
<dbReference type="AlphaFoldDB" id="A0A2S1QVR6"/>
<name>A0A2S1QVR6_9FLAO</name>
<evidence type="ECO:0000313" key="3">
    <source>
        <dbReference type="Proteomes" id="UP000244929"/>
    </source>
</evidence>
<dbReference type="EMBL" id="CP029186">
    <property type="protein sequence ID" value="AWH84484.1"/>
    <property type="molecule type" value="Genomic_DNA"/>
</dbReference>
<keyword evidence="1" id="KW-0732">Signal</keyword>
<protein>
    <submittedName>
        <fullName evidence="2">DUF4292 domain-containing protein</fullName>
    </submittedName>
</protein>
<dbReference type="RefSeq" id="WP_108777190.1">
    <property type="nucleotide sequence ID" value="NZ_CP029186.1"/>
</dbReference>